<dbReference type="STRING" id="1457250.GCA_000755225_01491"/>
<protein>
    <submittedName>
        <fullName evidence="4">Hsp20/alpha crystallin family protein</fullName>
    </submittedName>
</protein>
<dbReference type="RefSeq" id="WP_049992445.1">
    <property type="nucleotide sequence ID" value="NZ_CP031310.1"/>
</dbReference>
<dbReference type="KEGG" id="hsn:DV733_13160"/>
<evidence type="ECO:0000259" key="3">
    <source>
        <dbReference type="PROSITE" id="PS01031"/>
    </source>
</evidence>
<dbReference type="SUPFAM" id="SSF49764">
    <property type="entry name" value="HSP20-like chaperones"/>
    <property type="match status" value="1"/>
</dbReference>
<accession>A0A4D6HHA9</accession>
<keyword evidence="5" id="KW-1185">Reference proteome</keyword>
<dbReference type="PANTHER" id="PTHR11527">
    <property type="entry name" value="HEAT-SHOCK PROTEIN 20 FAMILY MEMBER"/>
    <property type="match status" value="1"/>
</dbReference>
<reference evidence="4 5" key="1">
    <citation type="journal article" date="2019" name="Nat. Commun.">
        <title>A new type of DNA phosphorothioation-based antiviral system in archaea.</title>
        <authorList>
            <person name="Xiong L."/>
            <person name="Liu S."/>
            <person name="Chen S."/>
            <person name="Xiao Y."/>
            <person name="Zhu B."/>
            <person name="Gao Y."/>
            <person name="Zhang Y."/>
            <person name="Chen B."/>
            <person name="Luo J."/>
            <person name="Deng Z."/>
            <person name="Chen X."/>
            <person name="Wang L."/>
            <person name="Chen S."/>
        </authorList>
    </citation>
    <scope>NUCLEOTIDE SEQUENCE [LARGE SCALE GENOMIC DNA]</scope>
    <source>
        <strain evidence="4 5">CBA1105</strain>
    </source>
</reference>
<organism evidence="4 5">
    <name type="scientific">Halapricum salinum</name>
    <dbReference type="NCBI Taxonomy" id="1457250"/>
    <lineage>
        <taxon>Archaea</taxon>
        <taxon>Methanobacteriati</taxon>
        <taxon>Methanobacteriota</taxon>
        <taxon>Stenosarchaea group</taxon>
        <taxon>Halobacteria</taxon>
        <taxon>Halobacteriales</taxon>
        <taxon>Haloarculaceae</taxon>
        <taxon>Halapricum</taxon>
    </lineage>
</organism>
<evidence type="ECO:0000313" key="5">
    <source>
        <dbReference type="Proteomes" id="UP000296706"/>
    </source>
</evidence>
<dbReference type="InterPro" id="IPR008978">
    <property type="entry name" value="HSP20-like_chaperone"/>
</dbReference>
<evidence type="ECO:0000313" key="4">
    <source>
        <dbReference type="EMBL" id="QCC52117.1"/>
    </source>
</evidence>
<proteinExistence type="inferred from homology"/>
<dbReference type="AlphaFoldDB" id="A0A4D6HHA9"/>
<dbReference type="Proteomes" id="UP000296706">
    <property type="component" value="Chromosome"/>
</dbReference>
<dbReference type="EMBL" id="CP031310">
    <property type="protein sequence ID" value="QCC52117.1"/>
    <property type="molecule type" value="Genomic_DNA"/>
</dbReference>
<dbReference type="InterPro" id="IPR031107">
    <property type="entry name" value="Small_HSP"/>
</dbReference>
<dbReference type="GeneID" id="39848827"/>
<gene>
    <name evidence="4" type="ORF">DV733_13160</name>
</gene>
<dbReference type="Gene3D" id="2.60.40.790">
    <property type="match status" value="1"/>
</dbReference>
<comment type="similarity">
    <text evidence="1 2">Belongs to the small heat shock protein (HSP20) family.</text>
</comment>
<sequence length="102" mass="11853">MTRHRPEHAMELYRDDDTYVVYVELPGYDESEIDIRWHDRRLTISAERTTDDDRRAVFHRSMGLPREIHADAIDATYEEGVLEVTLPIADPGSRPGQEISLD</sequence>
<dbReference type="CDD" id="cd06464">
    <property type="entry name" value="ACD_sHsps-like"/>
    <property type="match status" value="1"/>
</dbReference>
<evidence type="ECO:0000256" key="1">
    <source>
        <dbReference type="PROSITE-ProRule" id="PRU00285"/>
    </source>
</evidence>
<name>A0A4D6HHA9_9EURY</name>
<feature type="domain" description="SHSP" evidence="3">
    <location>
        <begin position="1"/>
        <end position="102"/>
    </location>
</feature>
<evidence type="ECO:0000256" key="2">
    <source>
        <dbReference type="RuleBase" id="RU003616"/>
    </source>
</evidence>
<dbReference type="Pfam" id="PF00011">
    <property type="entry name" value="HSP20"/>
    <property type="match status" value="1"/>
</dbReference>
<dbReference type="OrthoDB" id="198277at2157"/>
<dbReference type="InterPro" id="IPR002068">
    <property type="entry name" value="A-crystallin/Hsp20_dom"/>
</dbReference>
<dbReference type="PROSITE" id="PS01031">
    <property type="entry name" value="SHSP"/>
    <property type="match status" value="1"/>
</dbReference>